<protein>
    <submittedName>
        <fullName evidence="1">Uncharacterized protein</fullName>
    </submittedName>
</protein>
<dbReference type="Proteomes" id="UP001227230">
    <property type="component" value="Chromosome 8"/>
</dbReference>
<accession>A0ABY9CDR2</accession>
<gene>
    <name evidence="1" type="ORF">VitviT2T_011563</name>
</gene>
<dbReference type="InterPro" id="IPR043459">
    <property type="entry name" value="NFD6/NOXY2-like"/>
</dbReference>
<evidence type="ECO:0000313" key="2">
    <source>
        <dbReference type="Proteomes" id="UP001227230"/>
    </source>
</evidence>
<dbReference type="PANTHER" id="PTHR33156">
    <property type="entry name" value="OS02G0230000 PROTEIN"/>
    <property type="match status" value="1"/>
</dbReference>
<evidence type="ECO:0000313" key="1">
    <source>
        <dbReference type="EMBL" id="WJZ92576.1"/>
    </source>
</evidence>
<name>A0ABY9CDR2_VITVI</name>
<reference evidence="1 2" key="1">
    <citation type="journal article" date="2023" name="Hortic Res">
        <title>The complete reference genome for grapevine (Vitis vinifera L.) genetics and breeding.</title>
        <authorList>
            <person name="Shi X."/>
            <person name="Cao S."/>
            <person name="Wang X."/>
            <person name="Huang S."/>
            <person name="Wang Y."/>
            <person name="Liu Z."/>
            <person name="Liu W."/>
            <person name="Leng X."/>
            <person name="Peng Y."/>
            <person name="Wang N."/>
            <person name="Wang Y."/>
            <person name="Ma Z."/>
            <person name="Xu X."/>
            <person name="Zhang F."/>
            <person name="Xue H."/>
            <person name="Zhong H."/>
            <person name="Wang Y."/>
            <person name="Zhang K."/>
            <person name="Velt A."/>
            <person name="Avia K."/>
            <person name="Holtgrawe D."/>
            <person name="Grimplet J."/>
            <person name="Matus J.T."/>
            <person name="Ware D."/>
            <person name="Wu X."/>
            <person name="Wang H."/>
            <person name="Liu C."/>
            <person name="Fang Y."/>
            <person name="Rustenholz C."/>
            <person name="Cheng Z."/>
            <person name="Xiao H."/>
            <person name="Zhou Y."/>
        </authorList>
    </citation>
    <scope>NUCLEOTIDE SEQUENCE [LARGE SCALE GENOMIC DNA]</scope>
    <source>
        <strain evidence="2">cv. Pinot noir / PN40024</strain>
        <tissue evidence="1">Leaf</tissue>
    </source>
</reference>
<dbReference type="PANTHER" id="PTHR33156:SF59">
    <property type="entry name" value="PROTEIN NUCLEAR FUSION DEFECTIVE 6, CHLOROPLASTIC_MITOCHONDRIAL-LIKE"/>
    <property type="match status" value="1"/>
</dbReference>
<sequence length="131" mass="14306">MEIGEAGSGVFRWLWRRIEGVGAEQDLVGKSFPRWSSRWPGLFSAPPLPVAPAARLTGGVESKPKSSFSSSGISNREPFSCRIFRSPIEMGCCVESRLPFHAAMASALFNSMLSVSHRSYGWAPEVCNVDV</sequence>
<proteinExistence type="predicted"/>
<keyword evidence="2" id="KW-1185">Reference proteome</keyword>
<dbReference type="EMBL" id="CP126655">
    <property type="protein sequence ID" value="WJZ92576.1"/>
    <property type="molecule type" value="Genomic_DNA"/>
</dbReference>
<organism evidence="1 2">
    <name type="scientific">Vitis vinifera</name>
    <name type="common">Grape</name>
    <dbReference type="NCBI Taxonomy" id="29760"/>
    <lineage>
        <taxon>Eukaryota</taxon>
        <taxon>Viridiplantae</taxon>
        <taxon>Streptophyta</taxon>
        <taxon>Embryophyta</taxon>
        <taxon>Tracheophyta</taxon>
        <taxon>Spermatophyta</taxon>
        <taxon>Magnoliopsida</taxon>
        <taxon>eudicotyledons</taxon>
        <taxon>Gunneridae</taxon>
        <taxon>Pentapetalae</taxon>
        <taxon>rosids</taxon>
        <taxon>Vitales</taxon>
        <taxon>Vitaceae</taxon>
        <taxon>Viteae</taxon>
        <taxon>Vitis</taxon>
    </lineage>
</organism>